<dbReference type="EMBL" id="CP012673">
    <property type="protein sequence ID" value="AUX44568.1"/>
    <property type="molecule type" value="Genomic_DNA"/>
</dbReference>
<dbReference type="Proteomes" id="UP000238348">
    <property type="component" value="Chromosome"/>
</dbReference>
<organism evidence="1 2">
    <name type="scientific">Sorangium cellulosum</name>
    <name type="common">Polyangium cellulosum</name>
    <dbReference type="NCBI Taxonomy" id="56"/>
    <lineage>
        <taxon>Bacteria</taxon>
        <taxon>Pseudomonadati</taxon>
        <taxon>Myxococcota</taxon>
        <taxon>Polyangia</taxon>
        <taxon>Polyangiales</taxon>
        <taxon>Polyangiaceae</taxon>
        <taxon>Sorangium</taxon>
    </lineage>
</organism>
<accession>A0A2L0EZ29</accession>
<reference evidence="1 2" key="1">
    <citation type="submission" date="2015-09" db="EMBL/GenBank/DDBJ databases">
        <title>Sorangium comparison.</title>
        <authorList>
            <person name="Zaburannyi N."/>
            <person name="Bunk B."/>
            <person name="Overmann J."/>
            <person name="Mueller R."/>
        </authorList>
    </citation>
    <scope>NUCLEOTIDE SEQUENCE [LARGE SCALE GENOMIC DNA]</scope>
    <source>
        <strain evidence="1 2">So ce26</strain>
    </source>
</reference>
<dbReference type="OrthoDB" id="9779797at2"/>
<gene>
    <name evidence="1" type="ORF">SOCE26_060340</name>
</gene>
<dbReference type="InterPro" id="IPR021365">
    <property type="entry name" value="DUF2891"/>
</dbReference>
<evidence type="ECO:0000313" key="2">
    <source>
        <dbReference type="Proteomes" id="UP000238348"/>
    </source>
</evidence>
<dbReference type="RefSeq" id="WP_104983074.1">
    <property type="nucleotide sequence ID" value="NZ_CP012673.1"/>
</dbReference>
<sequence>MAHALTPEIAARFAAIALGHVTREYPNKLDHVMAGPDDVKGPRDLHPLFYGSFDWHSCVHGYWLLARIHRLFPAAPCAAPIRGLFSAQLTGDNVAAELAYVRRPSSRGFERPYGWAWLLMLAAELERYDTEEGRRWSAALAPLGGAFAERLLEFLPRATYPVRAGAHTNTAFALALALEYAEVKGDARLSRGCAEAARAWYGRDMDCQAWEPSQDDFLSPALVEAECMRRVLPGPEFRGWFARFLPRAAQGEPATLFHPATVSDRSDGKIAHLDGLNLSRAFCWRSLAAALPEGDPVRARALDAAERHLDASLPHVAGDYMGEHWLASFALLALGAGALSFTLAASPH</sequence>
<proteinExistence type="predicted"/>
<evidence type="ECO:0008006" key="3">
    <source>
        <dbReference type="Google" id="ProtNLM"/>
    </source>
</evidence>
<protein>
    <recommendedName>
        <fullName evidence="3">DUF2891 domain-containing protein</fullName>
    </recommendedName>
</protein>
<evidence type="ECO:0000313" key="1">
    <source>
        <dbReference type="EMBL" id="AUX44568.1"/>
    </source>
</evidence>
<dbReference type="Pfam" id="PF11199">
    <property type="entry name" value="DUF2891"/>
    <property type="match status" value="1"/>
</dbReference>
<name>A0A2L0EZ29_SORCE</name>
<dbReference type="AlphaFoldDB" id="A0A2L0EZ29"/>